<sequence>MAQKASSPESPVTITISSCGKGGGGGGFTHRRSMGQTNPNSPMSTRFSSGGGRRYSSAEEATDADFVRYTVQIPSTPDRNLASSTNESVSRPEKSFISGTIFTGGFNSVTRGHVMHCSSESRPASNLCRMNGCDGLPFVTKSKKLPCECEFSICKECYLDCLRNGGKCPGCKEPYGVNGDEGSESEAEEKALPLTSVAGLGFCGRLSMMKSVKGPADFDHCRWLFQTRGTYGYGNAVWPKDGNGDAVGGGQGGILGFEEPPDFNGKCRRPLTRKIGVSQAIISPYRLLIAIRVVALGFFLAWRIRHPNHDAIWLWTMSITCEVWFTFSWLLDQLPKLCPVNRAADLSVLKERFESPSLRNPKGRSDLPGIDVFVSTADPEKEPPLVTANTILSILAVDYPVEKLSCYLSDDGGSLLTFEVLAETASFAKVWVPFCRKHEIEPRNPDAYFGLKRDFLKHKTRLDFVRERRRVKREYDEFKVRINSLPDSIRRRCDAYNAHEELRSKRQQGEIGITQSEEVKVPKATWMSDGSHWPGTWSSAEPGHSRGDHAGIIQVMLAPPNSEPVMGEEASEAHLIDMTTIDIRLPLLVYVSREKRPGYDHNKKAGAMNALVRSSAIMSNGPFILNLDCDHYIYNSLALREGICFMLDRGGDRVCFVQFPQRFEGIDPNDRYANHNLVFFDVTMRAMDGLQGPMYVGTGCVFRRTALYGFNPPRATEHRGFLGRRKIKLGKKKTDQVTGEDDEEESSSSLLPKRFGNSTLLAASIPVAEYQGRLLQDVPGVVHGRPAGSLAVPREPLDASTVAEAISVISCFYEDKTEWGKRVGWIYGSVTEDVVTGYRMHNRGWRSVYCVTQRDAFRGTAPINLTDRLHQVLRWATGSVEIFFSKNNALFASRKMKLLQRVAYFNAGMYPFTSIFLLLYCVLPAMSLFSGEFIVQSMDVAFLIFLLVITITFCLLALLEIKWSGISLHEWWRNEQFWLIGGTSAHPSAVLQGLLKIVAGVDISFTLTSKPAADEGDEYAELYVVKWSFLMVPPMTIMMINVIAVAVGFAKTIYSEFPQWSKLIGGSFFSFWVLCHLYPFAKGLMGRKGKVPTVVFVWSGLVSIVVSLLWVYVSPPMGKKEYMNF</sequence>
<feature type="binding site" evidence="10">
    <location>
        <position position="382"/>
    </location>
    <ligand>
        <name>UDP-alpha-D-glucose</name>
        <dbReference type="ChEBI" id="CHEBI:58885"/>
    </ligand>
</feature>
<comment type="subcellular location">
    <subcellularLocation>
        <location evidence="1">Golgi apparatus membrane</location>
        <topology evidence="1">Multi-pass membrane protein</topology>
    </subcellularLocation>
</comment>
<evidence type="ECO:0008006" key="16">
    <source>
        <dbReference type="Google" id="ProtNLM"/>
    </source>
</evidence>
<evidence type="ECO:0000256" key="2">
    <source>
        <dbReference type="ARBA" id="ARBA00022676"/>
    </source>
</evidence>
<evidence type="ECO:0000313" key="14">
    <source>
        <dbReference type="EMBL" id="KAG0474204.1"/>
    </source>
</evidence>
<dbReference type="GO" id="GO:0071555">
    <property type="term" value="P:cell wall organization"/>
    <property type="evidence" value="ECO:0007669"/>
    <property type="project" value="UniProtKB-KW"/>
</dbReference>
<feature type="binding site" evidence="10">
    <location>
        <position position="411"/>
    </location>
    <ligand>
        <name>UDP-alpha-D-glucose</name>
        <dbReference type="ChEBI" id="CHEBI:58885"/>
    </ligand>
</feature>
<feature type="binding site" evidence="10">
    <location>
        <position position="381"/>
    </location>
    <ligand>
        <name>UDP-alpha-D-glucose</name>
        <dbReference type="ChEBI" id="CHEBI:58885"/>
    </ligand>
</feature>
<feature type="binding site" evidence="10">
    <location>
        <position position="603"/>
    </location>
    <ligand>
        <name>UDP-alpha-D-glucose</name>
        <dbReference type="ChEBI" id="CHEBI:58885"/>
    </ligand>
</feature>
<keyword evidence="4 13" id="KW-0812">Transmembrane</keyword>
<evidence type="ECO:0000256" key="4">
    <source>
        <dbReference type="ARBA" id="ARBA00022692"/>
    </source>
</evidence>
<evidence type="ECO:0000256" key="12">
    <source>
        <dbReference type="SAM" id="MobiDB-lite"/>
    </source>
</evidence>
<feature type="transmembrane region" description="Helical" evidence="13">
    <location>
        <begin position="1093"/>
        <end position="1113"/>
    </location>
</feature>
<dbReference type="GO" id="GO:0071669">
    <property type="term" value="P:plant-type cell wall organization or biogenesis"/>
    <property type="evidence" value="ECO:0007669"/>
    <property type="project" value="UniProtKB-ARBA"/>
</dbReference>
<dbReference type="AlphaFoldDB" id="A0A835USL7"/>
<dbReference type="FunFam" id="3.90.550.10:FF:000027">
    <property type="entry name" value="Cellulose synthase-like protein D4"/>
    <property type="match status" value="1"/>
</dbReference>
<comment type="caution">
    <text evidence="14">The sequence shown here is derived from an EMBL/GenBank/DDBJ whole genome shotgun (WGS) entry which is preliminary data.</text>
</comment>
<dbReference type="Pfam" id="PF14570">
    <property type="entry name" value="zf-RING_4"/>
    <property type="match status" value="1"/>
</dbReference>
<evidence type="ECO:0000256" key="1">
    <source>
        <dbReference type="ARBA" id="ARBA00004653"/>
    </source>
</evidence>
<feature type="transmembrane region" description="Helical" evidence="13">
    <location>
        <begin position="1060"/>
        <end position="1081"/>
    </location>
</feature>
<keyword evidence="2" id="KW-0328">Glycosyltransferase</keyword>
<dbReference type="SUPFAM" id="SSF57850">
    <property type="entry name" value="RING/U-box"/>
    <property type="match status" value="1"/>
</dbReference>
<evidence type="ECO:0000256" key="10">
    <source>
        <dbReference type="PIRSR" id="PIRSR605150-2"/>
    </source>
</evidence>
<gene>
    <name evidence="14" type="ORF">HPP92_016061</name>
</gene>
<evidence type="ECO:0000256" key="6">
    <source>
        <dbReference type="ARBA" id="ARBA00023034"/>
    </source>
</evidence>
<keyword evidence="8" id="KW-0961">Cell wall biogenesis/degradation</keyword>
<dbReference type="InterPro" id="IPR005150">
    <property type="entry name" value="Cellulose_synth"/>
</dbReference>
<dbReference type="GO" id="GO:0016760">
    <property type="term" value="F:cellulose synthase (UDP-forming) activity"/>
    <property type="evidence" value="ECO:0007669"/>
    <property type="project" value="InterPro"/>
</dbReference>
<feature type="compositionally biased region" description="Polar residues" evidence="12">
    <location>
        <begin position="34"/>
        <end position="43"/>
    </location>
</feature>
<dbReference type="SUPFAM" id="SSF53448">
    <property type="entry name" value="Nucleotide-diphospho-sugar transferases"/>
    <property type="match status" value="1"/>
</dbReference>
<evidence type="ECO:0000313" key="15">
    <source>
        <dbReference type="Proteomes" id="UP000636800"/>
    </source>
</evidence>
<keyword evidence="7 13" id="KW-0472">Membrane</keyword>
<feature type="transmembrane region" description="Helical" evidence="13">
    <location>
        <begin position="903"/>
        <end position="928"/>
    </location>
</feature>
<organism evidence="14 15">
    <name type="scientific">Vanilla planifolia</name>
    <name type="common">Vanilla</name>
    <dbReference type="NCBI Taxonomy" id="51239"/>
    <lineage>
        <taxon>Eukaryota</taxon>
        <taxon>Viridiplantae</taxon>
        <taxon>Streptophyta</taxon>
        <taxon>Embryophyta</taxon>
        <taxon>Tracheophyta</taxon>
        <taxon>Spermatophyta</taxon>
        <taxon>Magnoliopsida</taxon>
        <taxon>Liliopsida</taxon>
        <taxon>Asparagales</taxon>
        <taxon>Orchidaceae</taxon>
        <taxon>Vanilloideae</taxon>
        <taxon>Vanilleae</taxon>
        <taxon>Vanilla</taxon>
    </lineage>
</organism>
<dbReference type="Proteomes" id="UP000636800">
    <property type="component" value="Chromosome 7"/>
</dbReference>
<keyword evidence="3" id="KW-0808">Transferase</keyword>
<feature type="compositionally biased region" description="Polar residues" evidence="12">
    <location>
        <begin position="1"/>
        <end position="18"/>
    </location>
</feature>
<dbReference type="OrthoDB" id="1748153at2759"/>
<proteinExistence type="predicted"/>
<evidence type="ECO:0000256" key="3">
    <source>
        <dbReference type="ARBA" id="ARBA00022679"/>
    </source>
</evidence>
<keyword evidence="5 13" id="KW-1133">Transmembrane helix</keyword>
<accession>A0A835USL7</accession>
<feature type="transmembrane region" description="Helical" evidence="13">
    <location>
        <begin position="1036"/>
        <end position="1054"/>
    </location>
</feature>
<evidence type="ECO:0000256" key="8">
    <source>
        <dbReference type="ARBA" id="ARBA00023316"/>
    </source>
</evidence>
<evidence type="ECO:0000256" key="7">
    <source>
        <dbReference type="ARBA" id="ARBA00023136"/>
    </source>
</evidence>
<dbReference type="Gene3D" id="3.90.550.10">
    <property type="entry name" value="Spore Coat Polysaccharide Biosynthesis Protein SpsA, Chain A"/>
    <property type="match status" value="1"/>
</dbReference>
<feature type="transmembrane region" description="Helical" evidence="13">
    <location>
        <begin position="940"/>
        <end position="959"/>
    </location>
</feature>
<feature type="region of interest" description="Disordered" evidence="12">
    <location>
        <begin position="1"/>
        <end position="59"/>
    </location>
</feature>
<dbReference type="PANTHER" id="PTHR13301">
    <property type="entry name" value="X-BOX TRANSCRIPTION FACTOR-RELATED"/>
    <property type="match status" value="1"/>
</dbReference>
<name>A0A835USL7_VANPL</name>
<keyword evidence="6" id="KW-0333">Golgi apparatus</keyword>
<reference evidence="14 15" key="1">
    <citation type="journal article" date="2020" name="Nat. Food">
        <title>A phased Vanilla planifolia genome enables genetic improvement of flavour and production.</title>
        <authorList>
            <person name="Hasing T."/>
            <person name="Tang H."/>
            <person name="Brym M."/>
            <person name="Khazi F."/>
            <person name="Huang T."/>
            <person name="Chambers A.H."/>
        </authorList>
    </citation>
    <scope>NUCLEOTIDE SEQUENCE [LARGE SCALE GENOMIC DNA]</scope>
    <source>
        <tissue evidence="14">Leaf</tissue>
    </source>
</reference>
<feature type="binding site" evidence="11">
    <location>
        <position position="628"/>
    </location>
    <ligand>
        <name>Mn(2+)</name>
        <dbReference type="ChEBI" id="CHEBI:29035"/>
    </ligand>
</feature>
<feature type="active site" evidence="9">
    <location>
        <position position="833"/>
    </location>
</feature>
<feature type="binding site" evidence="10">
    <location>
        <position position="375"/>
    </location>
    <ligand>
        <name>UDP-alpha-D-glucose</name>
        <dbReference type="ChEBI" id="CHEBI:58885"/>
    </ligand>
</feature>
<evidence type="ECO:0000256" key="13">
    <source>
        <dbReference type="SAM" id="Phobius"/>
    </source>
</evidence>
<evidence type="ECO:0000256" key="11">
    <source>
        <dbReference type="PIRSR" id="PIRSR605150-3"/>
    </source>
</evidence>
<evidence type="ECO:0000256" key="9">
    <source>
        <dbReference type="PIRSR" id="PIRSR605150-1"/>
    </source>
</evidence>
<dbReference type="Pfam" id="PF03552">
    <property type="entry name" value="Cellulose_synt"/>
    <property type="match status" value="1"/>
</dbReference>
<feature type="region of interest" description="Disordered" evidence="12">
    <location>
        <begin position="732"/>
        <end position="751"/>
    </location>
</feature>
<dbReference type="EMBL" id="JADCNL010000007">
    <property type="protein sequence ID" value="KAG0474204.1"/>
    <property type="molecule type" value="Genomic_DNA"/>
</dbReference>
<keyword evidence="15" id="KW-1185">Reference proteome</keyword>
<evidence type="ECO:0000256" key="5">
    <source>
        <dbReference type="ARBA" id="ARBA00022989"/>
    </source>
</evidence>
<dbReference type="GO" id="GO:0030244">
    <property type="term" value="P:cellulose biosynthetic process"/>
    <property type="evidence" value="ECO:0007669"/>
    <property type="project" value="InterPro"/>
</dbReference>
<protein>
    <recommendedName>
        <fullName evidence="16">Cellulose synthase-like protein D5</fullName>
    </recommendedName>
</protein>
<dbReference type="GO" id="GO:0000139">
    <property type="term" value="C:Golgi membrane"/>
    <property type="evidence" value="ECO:0007669"/>
    <property type="project" value="UniProtKB-SubCell"/>
</dbReference>
<feature type="binding site" evidence="11">
    <location>
        <position position="604"/>
    </location>
    <ligand>
        <name>Mn(2+)</name>
        <dbReference type="ChEBI" id="CHEBI:29035"/>
    </ligand>
</feature>
<feature type="active site" evidence="9">
    <location>
        <position position="411"/>
    </location>
</feature>
<dbReference type="InterPro" id="IPR029044">
    <property type="entry name" value="Nucleotide-diphossugar_trans"/>
</dbReference>